<sequence>MGICWGSPDFPTPSFRRSFPNGIDLTISSTSDTASSAVASSRNTSDAVVETPDVLNSPFHDEELRVFKFTELKAATDSFSHSLGESRFDGKDMIYWGWLHAGRVGPEREIAVNILEFPTKPSRLQRKIMRAKVKSYGCRSHANLARLVGYCLNGRKLFLVYKSEHHYFSLEDYLYRSSSDVADKRKAALPPLPWYRRIQVAVEAAAGLAYLHQMGHTFLPYFQASYILLDKLYAVKIAPFNLFASNSSRAGRTMSKNSIGAEPIIDIEIEDEAATVSRRKQDVYDFGVVLLEILTGLALGRNRWSPEYSSRIAWIRKRVLERENLVTLMDSNMGSYPHDDAFQVAQMAVRCLEQDPQDRPKMPQVERTLRQIKIEEISFAIITDRVNSMPSDLQEGIIVE</sequence>
<reference evidence="4" key="2">
    <citation type="submission" date="2017-06" db="EMBL/GenBank/DDBJ databases">
        <title>The pomegranate genome and the genomics of punicalagin biosynthesis.</title>
        <authorList>
            <person name="Xu C."/>
        </authorList>
    </citation>
    <scope>NUCLEOTIDE SEQUENCE [LARGE SCALE GENOMIC DNA]</scope>
    <source>
        <tissue evidence="4">Fresh leaf</tissue>
    </source>
</reference>
<gene>
    <name evidence="4" type="ORF">CDL15_Pgr007582</name>
    <name evidence="5" type="ORF">CDL15_Pgr007586</name>
    <name evidence="6" type="ORF">CRG98_038595</name>
</gene>
<dbReference type="GO" id="GO:0005886">
    <property type="term" value="C:plasma membrane"/>
    <property type="evidence" value="ECO:0007669"/>
    <property type="project" value="UniProtKB-SubCell"/>
</dbReference>
<dbReference type="EMBL" id="PGOL01003458">
    <property type="protein sequence ID" value="PKI41067.1"/>
    <property type="molecule type" value="Genomic_DNA"/>
</dbReference>
<reference evidence="7" key="1">
    <citation type="journal article" date="2017" name="Plant J.">
        <title>The pomegranate (Punica granatum L.) genome and the genomics of punicalagin biosynthesis.</title>
        <authorList>
            <person name="Qin G."/>
            <person name="Xu C."/>
            <person name="Ming R."/>
            <person name="Tang H."/>
            <person name="Guyot R."/>
            <person name="Kramer E.M."/>
            <person name="Hu Y."/>
            <person name="Yi X."/>
            <person name="Qi Y."/>
            <person name="Xu X."/>
            <person name="Gao Z."/>
            <person name="Pan H."/>
            <person name="Jian J."/>
            <person name="Tian Y."/>
            <person name="Yue Z."/>
            <person name="Xu Y."/>
        </authorList>
    </citation>
    <scope>NUCLEOTIDE SEQUENCE [LARGE SCALE GENOMIC DNA]</scope>
    <source>
        <strain evidence="7">cv. Dabenzi</strain>
    </source>
</reference>
<evidence type="ECO:0000256" key="2">
    <source>
        <dbReference type="ARBA" id="ARBA00022475"/>
    </source>
</evidence>
<dbReference type="EMBL" id="MTKT01002214">
    <property type="protein sequence ID" value="OWM81548.1"/>
    <property type="molecule type" value="Genomic_DNA"/>
</dbReference>
<dbReference type="PANTHER" id="PTHR45621">
    <property type="entry name" value="OS01G0588500 PROTEIN-RELATED"/>
    <property type="match status" value="1"/>
</dbReference>
<dbReference type="Proteomes" id="UP000197138">
    <property type="component" value="Unassembled WGS sequence"/>
</dbReference>
<evidence type="ECO:0000313" key="8">
    <source>
        <dbReference type="Proteomes" id="UP000233551"/>
    </source>
</evidence>
<dbReference type="InterPro" id="IPR001245">
    <property type="entry name" value="Ser-Thr/Tyr_kinase_cat_dom"/>
</dbReference>
<dbReference type="GeneID" id="116195397"/>
<accession>A0A218X9H5</accession>
<dbReference type="PROSITE" id="PS50011">
    <property type="entry name" value="PROTEIN_KINASE_DOM"/>
    <property type="match status" value="1"/>
</dbReference>
<organism evidence="4 7">
    <name type="scientific">Punica granatum</name>
    <name type="common">Pomegranate</name>
    <dbReference type="NCBI Taxonomy" id="22663"/>
    <lineage>
        <taxon>Eukaryota</taxon>
        <taxon>Viridiplantae</taxon>
        <taxon>Streptophyta</taxon>
        <taxon>Embryophyta</taxon>
        <taxon>Tracheophyta</taxon>
        <taxon>Spermatophyta</taxon>
        <taxon>Magnoliopsida</taxon>
        <taxon>eudicotyledons</taxon>
        <taxon>Gunneridae</taxon>
        <taxon>Pentapetalae</taxon>
        <taxon>rosids</taxon>
        <taxon>malvids</taxon>
        <taxon>Myrtales</taxon>
        <taxon>Lythraceae</taxon>
        <taxon>Punica</taxon>
    </lineage>
</organism>
<keyword evidence="2" id="KW-0472">Membrane</keyword>
<comment type="caution">
    <text evidence="4">The sequence shown here is derived from an EMBL/GenBank/DDBJ whole genome shotgun (WGS) entry which is preliminary data.</text>
</comment>
<dbReference type="Proteomes" id="UP000233551">
    <property type="component" value="Unassembled WGS sequence"/>
</dbReference>
<evidence type="ECO:0000313" key="5">
    <source>
        <dbReference type="EMBL" id="OWM81548.1"/>
    </source>
</evidence>
<dbReference type="InterPro" id="IPR050823">
    <property type="entry name" value="Plant_Ser_Thr_Prot_Kinase"/>
</dbReference>
<reference evidence="6 8" key="3">
    <citation type="submission" date="2017-11" db="EMBL/GenBank/DDBJ databases">
        <title>De-novo sequencing of pomegranate (Punica granatum L.) genome.</title>
        <authorList>
            <person name="Akparov Z."/>
            <person name="Amiraslanov A."/>
            <person name="Hajiyeva S."/>
            <person name="Abbasov M."/>
            <person name="Kaur K."/>
            <person name="Hamwieh A."/>
            <person name="Solovyev V."/>
            <person name="Salamov A."/>
            <person name="Braich B."/>
            <person name="Kosarev P."/>
            <person name="Mahmoud A."/>
            <person name="Hajiyev E."/>
            <person name="Babayeva S."/>
            <person name="Izzatullayeva V."/>
            <person name="Mammadov A."/>
            <person name="Mammadov A."/>
            <person name="Sharifova S."/>
            <person name="Ojaghi J."/>
            <person name="Eynullazada K."/>
            <person name="Bayramov B."/>
            <person name="Abdulazimova A."/>
            <person name="Shahmuradov I."/>
        </authorList>
    </citation>
    <scope>NUCLEOTIDE SEQUENCE [LARGE SCALE GENOMIC DNA]</scope>
    <source>
        <strain evidence="6">AG2017</strain>
        <strain evidence="8">cv. AG2017</strain>
        <tissue evidence="6">Leaf</tissue>
    </source>
</reference>
<protein>
    <recommendedName>
        <fullName evidence="3">Protein kinase domain-containing protein</fullName>
    </recommendedName>
</protein>
<dbReference type="STRING" id="22663.A0A218X9H5"/>
<dbReference type="SUPFAM" id="SSF56112">
    <property type="entry name" value="Protein kinase-like (PK-like)"/>
    <property type="match status" value="1"/>
</dbReference>
<dbReference type="GO" id="GO:0005524">
    <property type="term" value="F:ATP binding"/>
    <property type="evidence" value="ECO:0007669"/>
    <property type="project" value="InterPro"/>
</dbReference>
<dbReference type="InterPro" id="IPR011009">
    <property type="entry name" value="Kinase-like_dom_sf"/>
</dbReference>
<dbReference type="EMBL" id="MTKT01002214">
    <property type="protein sequence ID" value="OWM81544.1"/>
    <property type="molecule type" value="Genomic_DNA"/>
</dbReference>
<evidence type="ECO:0000259" key="3">
    <source>
        <dbReference type="PROSITE" id="PS50011"/>
    </source>
</evidence>
<keyword evidence="8" id="KW-1185">Reference proteome</keyword>
<dbReference type="AlphaFoldDB" id="A0A218X9H5"/>
<dbReference type="OrthoDB" id="8891264at2759"/>
<dbReference type="Gene3D" id="3.30.200.20">
    <property type="entry name" value="Phosphorylase Kinase, domain 1"/>
    <property type="match status" value="1"/>
</dbReference>
<dbReference type="SMART" id="SM00219">
    <property type="entry name" value="TyrKc"/>
    <property type="match status" value="1"/>
</dbReference>
<evidence type="ECO:0000313" key="4">
    <source>
        <dbReference type="EMBL" id="OWM81544.1"/>
    </source>
</evidence>
<dbReference type="Gene3D" id="1.10.510.10">
    <property type="entry name" value="Transferase(Phosphotransferase) domain 1"/>
    <property type="match status" value="1"/>
</dbReference>
<keyword evidence="2" id="KW-1003">Cell membrane</keyword>
<name>A0A218X9H5_PUNGR</name>
<dbReference type="Pfam" id="PF07714">
    <property type="entry name" value="PK_Tyr_Ser-Thr"/>
    <property type="match status" value="1"/>
</dbReference>
<dbReference type="GO" id="GO:0004713">
    <property type="term" value="F:protein tyrosine kinase activity"/>
    <property type="evidence" value="ECO:0007669"/>
    <property type="project" value="InterPro"/>
</dbReference>
<evidence type="ECO:0000313" key="7">
    <source>
        <dbReference type="Proteomes" id="UP000197138"/>
    </source>
</evidence>
<evidence type="ECO:0000256" key="1">
    <source>
        <dbReference type="ARBA" id="ARBA00004236"/>
    </source>
</evidence>
<comment type="subcellular location">
    <subcellularLocation>
        <location evidence="1">Cell membrane</location>
    </subcellularLocation>
</comment>
<dbReference type="InterPro" id="IPR000719">
    <property type="entry name" value="Prot_kinase_dom"/>
</dbReference>
<proteinExistence type="predicted"/>
<evidence type="ECO:0000313" key="6">
    <source>
        <dbReference type="EMBL" id="PKI41067.1"/>
    </source>
</evidence>
<feature type="domain" description="Protein kinase" evidence="3">
    <location>
        <begin position="77"/>
        <end position="374"/>
    </location>
</feature>
<dbReference type="InterPro" id="IPR020635">
    <property type="entry name" value="Tyr_kinase_cat_dom"/>
</dbReference>